<feature type="binding site" evidence="3">
    <location>
        <position position="339"/>
    </location>
    <ligand>
        <name>CTP</name>
        <dbReference type="ChEBI" id="CHEBI:37563"/>
    </ligand>
</feature>
<feature type="binding site" evidence="3">
    <location>
        <position position="281"/>
    </location>
    <ligand>
        <name>CTP</name>
        <dbReference type="ChEBI" id="CHEBI:37563"/>
    </ligand>
</feature>
<feature type="binding site" evidence="3">
    <location>
        <position position="325"/>
    </location>
    <ligand>
        <name>CTP</name>
        <dbReference type="ChEBI" id="CHEBI:37563"/>
    </ligand>
</feature>
<dbReference type="InterPro" id="IPR035929">
    <property type="entry name" value="CoaB-like_sf"/>
</dbReference>
<evidence type="ECO:0000259" key="5">
    <source>
        <dbReference type="Pfam" id="PF02441"/>
    </source>
</evidence>
<feature type="domain" description="Flavoprotein" evidence="5">
    <location>
        <begin position="5"/>
        <end position="174"/>
    </location>
</feature>
<comment type="similarity">
    <text evidence="3 4">In the C-terminal section; belongs to the PPC synthetase family.</text>
</comment>
<comment type="pathway">
    <text evidence="3 4">Cofactor biosynthesis; coenzyme A biosynthesis; CoA from (R)-pantothenate: step 2/5.</text>
</comment>
<comment type="pathway">
    <text evidence="3 4">Cofactor biosynthesis; coenzyme A biosynthesis; CoA from (R)-pantothenate: step 3/5.</text>
</comment>
<keyword evidence="3" id="KW-0479">Metal-binding</keyword>
<dbReference type="InterPro" id="IPR005252">
    <property type="entry name" value="CoaBC"/>
</dbReference>
<dbReference type="Gene3D" id="3.40.50.1950">
    <property type="entry name" value="Flavin prenyltransferase-like"/>
    <property type="match status" value="1"/>
</dbReference>
<accession>A0ABS3MWS6</accession>
<feature type="binding site" evidence="3">
    <location>
        <position position="291"/>
    </location>
    <ligand>
        <name>CTP</name>
        <dbReference type="ChEBI" id="CHEBI:37563"/>
    </ligand>
</feature>
<dbReference type="EMBL" id="JAGDEL010000001">
    <property type="protein sequence ID" value="MBO1510464.1"/>
    <property type="molecule type" value="Genomic_DNA"/>
</dbReference>
<feature type="region of interest" description="Phosphopantothenate--cysteine ligase" evidence="3">
    <location>
        <begin position="193"/>
        <end position="403"/>
    </location>
</feature>
<dbReference type="HAMAP" id="MF_02225">
    <property type="entry name" value="CoaBC"/>
    <property type="match status" value="1"/>
</dbReference>
<feature type="domain" description="DNA/pantothenate metabolism flavoprotein C-terminal" evidence="6">
    <location>
        <begin position="189"/>
        <end position="396"/>
    </location>
</feature>
<dbReference type="EC" id="4.1.1.36" evidence="3"/>
<comment type="function">
    <text evidence="4">Catalyzes two steps in the biosynthesis of coenzyme A. In the first step cysteine is conjugated to 4'-phosphopantothenate to form 4-phosphopantothenoylcysteine, in the latter compound is decarboxylated to form 4'-phosphopantotheine.</text>
</comment>
<evidence type="ECO:0000313" key="7">
    <source>
        <dbReference type="EMBL" id="MBO1510464.1"/>
    </source>
</evidence>
<comment type="caution">
    <text evidence="7">The sequence shown here is derived from an EMBL/GenBank/DDBJ whole genome shotgun (WGS) entry which is preliminary data.</text>
</comment>
<evidence type="ECO:0000256" key="3">
    <source>
        <dbReference type="HAMAP-Rule" id="MF_02225"/>
    </source>
</evidence>
<dbReference type="SUPFAM" id="SSF102645">
    <property type="entry name" value="CoaB-like"/>
    <property type="match status" value="1"/>
</dbReference>
<evidence type="ECO:0000256" key="1">
    <source>
        <dbReference type="ARBA" id="ARBA00022793"/>
    </source>
</evidence>
<dbReference type="InterPro" id="IPR007085">
    <property type="entry name" value="DNA/pantothenate-metab_flavo_C"/>
</dbReference>
<evidence type="ECO:0000313" key="8">
    <source>
        <dbReference type="Proteomes" id="UP000663981"/>
    </source>
</evidence>
<keyword evidence="8" id="KW-1185">Reference proteome</keyword>
<comment type="similarity">
    <text evidence="3 4">In the N-terminal section; belongs to the HFCD (homo-oligomeric flavin containing Cys decarboxylase) superfamily.</text>
</comment>
<comment type="caution">
    <text evidence="3">Lacks conserved residue(s) required for the propagation of feature annotation.</text>
</comment>
<sequence length="403" mass="44462">MVSGKKILLCVSGGIAVYKACILTSKLVQAGAEVKVIMTDSAMEFVSPLTFQALSRNDVFYDTFDEKNSKVIAHIDLADWADLVLVAPATANVIGKLANGIADDMLTTTLLATTAGVWIAPAMNVHMYDHPAVKKNIQTLFDFGYQFVEPSEGFLACGYVGKGRLEEPEKIVNLLNHYFEKIELGRPLNNVKILITAGPTREKIDPVRYFTNHSTGKMGYAIAEMAEKLGANVTLITGPTSLTPPEFVTTIQIESAQEMYDRVIELYPKADVVIKSAAVADYRPIITYEQKLKKQNDDLHIEMERTTDILKELGKLKTHQLLIGFAAETNNVEEYAKKKLATKNLDLIVANNVTREGAGFGTDTNIVTIYGRNQESLELPLLSKQEVAKLLLEKVHVLLKGAR</sequence>
<keyword evidence="2 3" id="KW-0456">Lyase</keyword>
<dbReference type="Pfam" id="PF04127">
    <property type="entry name" value="DFP"/>
    <property type="match status" value="1"/>
</dbReference>
<comment type="catalytic activity">
    <reaction evidence="3 4">
        <text>N-[(R)-4-phosphopantothenoyl]-L-cysteine + H(+) = (R)-4'-phosphopantetheine + CO2</text>
        <dbReference type="Rhea" id="RHEA:16793"/>
        <dbReference type="ChEBI" id="CHEBI:15378"/>
        <dbReference type="ChEBI" id="CHEBI:16526"/>
        <dbReference type="ChEBI" id="CHEBI:59458"/>
        <dbReference type="ChEBI" id="CHEBI:61723"/>
        <dbReference type="EC" id="4.1.1.36"/>
    </reaction>
</comment>
<evidence type="ECO:0000259" key="6">
    <source>
        <dbReference type="Pfam" id="PF04127"/>
    </source>
</evidence>
<dbReference type="PANTHER" id="PTHR14359">
    <property type="entry name" value="HOMO-OLIGOMERIC FLAVIN CONTAINING CYS DECARBOXYLASE FAMILY"/>
    <property type="match status" value="1"/>
</dbReference>
<feature type="active site" description="Proton donor" evidence="3">
    <location>
        <position position="157"/>
    </location>
</feature>
<comment type="cofactor">
    <cofactor evidence="3">
        <name>Mg(2+)</name>
        <dbReference type="ChEBI" id="CHEBI:18420"/>
    </cofactor>
</comment>
<organism evidence="7 8">
    <name type="scientific">Metabacillus bambusae</name>
    <dbReference type="NCBI Taxonomy" id="2795218"/>
    <lineage>
        <taxon>Bacteria</taxon>
        <taxon>Bacillati</taxon>
        <taxon>Bacillota</taxon>
        <taxon>Bacilli</taxon>
        <taxon>Bacillales</taxon>
        <taxon>Bacillaceae</taxon>
        <taxon>Metabacillus</taxon>
    </lineage>
</organism>
<feature type="region of interest" description="Phosphopantothenoylcysteine decarboxylase" evidence="3">
    <location>
        <begin position="1"/>
        <end position="192"/>
    </location>
</feature>
<name>A0ABS3MWS6_9BACI</name>
<reference evidence="7 8" key="1">
    <citation type="submission" date="2021-03" db="EMBL/GenBank/DDBJ databases">
        <title>Whole genome sequence of Metabacillus bambusae BG109.</title>
        <authorList>
            <person name="Jeong J.W."/>
        </authorList>
    </citation>
    <scope>NUCLEOTIDE SEQUENCE [LARGE SCALE GENOMIC DNA]</scope>
    <source>
        <strain evidence="7 8">BG109</strain>
    </source>
</reference>
<dbReference type="EC" id="6.3.2.5" evidence="3"/>
<protein>
    <recommendedName>
        <fullName evidence="3">Coenzyme A biosynthesis bifunctional protein CoaBC</fullName>
    </recommendedName>
    <alternativeName>
        <fullName evidence="3">DNA/pantothenate metabolism flavoprotein</fullName>
    </alternativeName>
    <alternativeName>
        <fullName evidence="3">Phosphopantothenoylcysteine synthetase/decarboxylase</fullName>
        <shortName evidence="3">PPCS-PPCDC</shortName>
    </alternativeName>
    <domain>
        <recommendedName>
            <fullName evidence="3">Phosphopantothenoylcysteine decarboxylase</fullName>
            <shortName evidence="3">PPC decarboxylase</shortName>
            <shortName evidence="3">PPC-DC</shortName>
            <ecNumber evidence="3">4.1.1.36</ecNumber>
        </recommendedName>
        <alternativeName>
            <fullName evidence="3">CoaC</fullName>
        </alternativeName>
    </domain>
    <domain>
        <recommendedName>
            <fullName evidence="3">Phosphopantothenate--cysteine ligase</fullName>
            <ecNumber evidence="3">6.3.2.5</ecNumber>
        </recommendedName>
        <alternativeName>
            <fullName evidence="3">CoaB</fullName>
        </alternativeName>
        <alternativeName>
            <fullName evidence="3">Phosphopantothenoylcysteine synthetase</fullName>
            <shortName evidence="3">PPC synthetase</shortName>
            <shortName evidence="3">PPC-S</shortName>
        </alternativeName>
    </domain>
</protein>
<keyword evidence="3 4" id="KW-0436">Ligase</keyword>
<keyword evidence="1 3" id="KW-0210">Decarboxylase</keyword>
<dbReference type="GO" id="GO:0004632">
    <property type="term" value="F:phosphopantothenate--cysteine ligase activity"/>
    <property type="evidence" value="ECO:0007669"/>
    <property type="project" value="UniProtKB-EC"/>
</dbReference>
<dbReference type="Gene3D" id="3.40.50.10300">
    <property type="entry name" value="CoaB-like"/>
    <property type="match status" value="1"/>
</dbReference>
<proteinExistence type="inferred from homology"/>
<feature type="binding site" evidence="3">
    <location>
        <position position="343"/>
    </location>
    <ligand>
        <name>CTP</name>
        <dbReference type="ChEBI" id="CHEBI:37563"/>
    </ligand>
</feature>
<evidence type="ECO:0000256" key="2">
    <source>
        <dbReference type="ARBA" id="ARBA00023239"/>
    </source>
</evidence>
<dbReference type="Pfam" id="PF02441">
    <property type="entry name" value="Flavoprotein"/>
    <property type="match status" value="1"/>
</dbReference>
<keyword evidence="3" id="KW-0460">Magnesium</keyword>
<comment type="cofactor">
    <cofactor evidence="3">
        <name>FMN</name>
        <dbReference type="ChEBI" id="CHEBI:58210"/>
    </cofactor>
    <text evidence="3">Binds 1 FMN per subunit.</text>
</comment>
<dbReference type="InterPro" id="IPR036551">
    <property type="entry name" value="Flavin_trans-like"/>
</dbReference>
<keyword evidence="3" id="KW-0511">Multifunctional enzyme</keyword>
<comment type="catalytic activity">
    <reaction evidence="3 4">
        <text>(R)-4'-phosphopantothenate + L-cysteine + CTP = N-[(R)-4-phosphopantothenoyl]-L-cysteine + CMP + diphosphate + H(+)</text>
        <dbReference type="Rhea" id="RHEA:19397"/>
        <dbReference type="ChEBI" id="CHEBI:10986"/>
        <dbReference type="ChEBI" id="CHEBI:15378"/>
        <dbReference type="ChEBI" id="CHEBI:33019"/>
        <dbReference type="ChEBI" id="CHEBI:35235"/>
        <dbReference type="ChEBI" id="CHEBI:37563"/>
        <dbReference type="ChEBI" id="CHEBI:59458"/>
        <dbReference type="ChEBI" id="CHEBI:60377"/>
        <dbReference type="EC" id="6.3.2.5"/>
    </reaction>
</comment>
<gene>
    <name evidence="3 7" type="primary">coaBC</name>
    <name evidence="7" type="ORF">I7822_02010</name>
</gene>
<dbReference type="InterPro" id="IPR003382">
    <property type="entry name" value="Flavoprotein"/>
</dbReference>
<dbReference type="SUPFAM" id="SSF52507">
    <property type="entry name" value="Homo-oligomeric flavin-containing Cys decarboxylases, HFCD"/>
    <property type="match status" value="1"/>
</dbReference>
<dbReference type="Proteomes" id="UP000663981">
    <property type="component" value="Unassembled WGS sequence"/>
</dbReference>
<keyword evidence="3 4" id="KW-0288">FMN</keyword>
<comment type="function">
    <text evidence="3">Catalyzes two sequential steps in the biosynthesis of coenzyme A. In the first step cysteine is conjugated to 4'-phosphopantothenate to form 4-phosphopantothenoylcysteine. In the second step the latter compound is decarboxylated to form 4'-phosphopantotheine.</text>
</comment>
<dbReference type="PANTHER" id="PTHR14359:SF6">
    <property type="entry name" value="PHOSPHOPANTOTHENOYLCYSTEINE DECARBOXYLASE"/>
    <property type="match status" value="1"/>
</dbReference>
<dbReference type="NCBIfam" id="TIGR00521">
    <property type="entry name" value="coaBC_dfp"/>
    <property type="match status" value="1"/>
</dbReference>
<keyword evidence="3 4" id="KW-0285">Flavoprotein</keyword>
<evidence type="ECO:0000256" key="4">
    <source>
        <dbReference type="RuleBase" id="RU364078"/>
    </source>
</evidence>
<dbReference type="RefSeq" id="WP_207975099.1">
    <property type="nucleotide sequence ID" value="NZ_JAGDEL010000001.1"/>
</dbReference>
<dbReference type="GO" id="GO:0004633">
    <property type="term" value="F:phosphopantothenoylcysteine decarboxylase activity"/>
    <property type="evidence" value="ECO:0007669"/>
    <property type="project" value="UniProtKB-EC"/>
</dbReference>